<dbReference type="KEGG" id="hch:HCH_05710"/>
<dbReference type="Pfam" id="PF00580">
    <property type="entry name" value="UvrD-helicase"/>
    <property type="match status" value="1"/>
</dbReference>
<dbReference type="OrthoDB" id="5298826at2"/>
<feature type="domain" description="UvrD-like helicase ATP-binding" evidence="6">
    <location>
        <begin position="239"/>
        <end position="519"/>
    </location>
</feature>
<dbReference type="GO" id="GO:0043138">
    <property type="term" value="F:3'-5' DNA helicase activity"/>
    <property type="evidence" value="ECO:0007669"/>
    <property type="project" value="TreeGrafter"/>
</dbReference>
<keyword evidence="4 5" id="KW-0067">ATP-binding</keyword>
<dbReference type="InterPro" id="IPR027417">
    <property type="entry name" value="P-loop_NTPase"/>
</dbReference>
<keyword evidence="2 5" id="KW-0378">Hydrolase</keyword>
<dbReference type="EMBL" id="CP000155">
    <property type="protein sequence ID" value="ABC32366.1"/>
    <property type="molecule type" value="Genomic_DNA"/>
</dbReference>
<dbReference type="eggNOG" id="COG2026">
    <property type="taxonomic scope" value="Bacteria"/>
</dbReference>
<dbReference type="Gene3D" id="3.40.50.300">
    <property type="entry name" value="P-loop containing nucleotide triphosphate hydrolases"/>
    <property type="match status" value="3"/>
</dbReference>
<accession>Q2SAF8</accession>
<dbReference type="SUPFAM" id="SSF143011">
    <property type="entry name" value="RelE-like"/>
    <property type="match status" value="1"/>
</dbReference>
<dbReference type="eggNOG" id="COG0210">
    <property type="taxonomic scope" value="Bacteria"/>
</dbReference>
<dbReference type="InterPro" id="IPR035093">
    <property type="entry name" value="RelE/ParE_toxin_dom_sf"/>
</dbReference>
<dbReference type="GO" id="GO:0005829">
    <property type="term" value="C:cytosol"/>
    <property type="evidence" value="ECO:0007669"/>
    <property type="project" value="TreeGrafter"/>
</dbReference>
<dbReference type="InterPro" id="IPR014016">
    <property type="entry name" value="UvrD-like_ATP-bd"/>
</dbReference>
<dbReference type="GO" id="GO:0003677">
    <property type="term" value="F:DNA binding"/>
    <property type="evidence" value="ECO:0007669"/>
    <property type="project" value="InterPro"/>
</dbReference>
<sequence length="675" mass="76615">MAQLALHRDVLFQSRTLPKKVHKKLVELVRKFEEDHTQASINLEKLEMAQDSRVRSARLGDDYRAILIAPEEGSTYIVVYVDHHDEAYQWCKNKLFLENKRLGYFHVLNTDIINLSKEQDESIENCSQYPLSALSDEDLFYAGIPKVLIPSVRAVKCDDDFERLADFLPEEAKQILYGIACGLTLDVAMEETLGIQLSTISHETISGSESTYYSNLIFIEGEEHLREILQGDIAEWRLFLHPSQKRLVEWNIQGPMKVNGAAGTGKTVVLMHRAQWLARQIKPNEKILITTFTKNLAVTIKGLLGQMIPEHMDNIDVINLHLLAKNICHKTSFNLRTSDDKTVTSMLRQFLSDMPVTTEFSHNFILDEFYEVIEKMSIETEGKYLEVLRKGRPRIKRTQRLSLWPIFVEMKAFLNKEGIASFEELLRMALNEVENSQHPKYKHVLVDELQDFSLTALGLVASLSKLDGSSSNPLCLVGDGHQRIYSNTQVSLRHAGINVIGRSRRLKINYRMSEQIRNFAHATIAGLSIDDLDEGVTNTNGDRSIFKGASPRVLKVTSFQQAATEIANWIVDIKSSSKGNIKDHEICITSRSRYFIDSLNREGVDIYELQADKQDPGETAPGIRYGTKKRVKGLEFKAVAVILNGNSTERKALLEDYVAISRARDFLLAITVEND</sequence>
<evidence type="ECO:0000313" key="7">
    <source>
        <dbReference type="EMBL" id="ABC32366.1"/>
    </source>
</evidence>
<dbReference type="HOGENOM" id="CLU_023846_0_0_6"/>
<evidence type="ECO:0000313" key="8">
    <source>
        <dbReference type="Proteomes" id="UP000000238"/>
    </source>
</evidence>
<dbReference type="PROSITE" id="PS51198">
    <property type="entry name" value="UVRD_HELICASE_ATP_BIND"/>
    <property type="match status" value="1"/>
</dbReference>
<evidence type="ECO:0000256" key="2">
    <source>
        <dbReference type="ARBA" id="ARBA00022801"/>
    </source>
</evidence>
<dbReference type="InterPro" id="IPR000212">
    <property type="entry name" value="DNA_helicase_UvrD/REP"/>
</dbReference>
<proteinExistence type="predicted"/>
<dbReference type="Proteomes" id="UP000000238">
    <property type="component" value="Chromosome"/>
</dbReference>
<evidence type="ECO:0000256" key="3">
    <source>
        <dbReference type="ARBA" id="ARBA00022806"/>
    </source>
</evidence>
<dbReference type="SUPFAM" id="SSF52540">
    <property type="entry name" value="P-loop containing nucleoside triphosphate hydrolases"/>
    <property type="match status" value="1"/>
</dbReference>
<evidence type="ECO:0000259" key="6">
    <source>
        <dbReference type="PROSITE" id="PS51198"/>
    </source>
</evidence>
<reference evidence="7 8" key="1">
    <citation type="journal article" date="2005" name="Nucleic Acids Res.">
        <title>Genomic blueprint of Hahella chejuensis, a marine microbe producing an algicidal agent.</title>
        <authorList>
            <person name="Jeong H."/>
            <person name="Yim J.H."/>
            <person name="Lee C."/>
            <person name="Choi S.-H."/>
            <person name="Park Y.K."/>
            <person name="Yoon S.H."/>
            <person name="Hur C.-G."/>
            <person name="Kang H.-Y."/>
            <person name="Kim D."/>
            <person name="Lee H.H."/>
            <person name="Park K.H."/>
            <person name="Park S.-H."/>
            <person name="Park H.-S."/>
            <person name="Lee H.K."/>
            <person name="Oh T.K."/>
            <person name="Kim J.F."/>
        </authorList>
    </citation>
    <scope>NUCLEOTIDE SEQUENCE [LARGE SCALE GENOMIC DNA]</scope>
    <source>
        <strain evidence="7 8">KCTC 2396</strain>
    </source>
</reference>
<dbReference type="RefSeq" id="WP_011399425.1">
    <property type="nucleotide sequence ID" value="NC_007645.1"/>
</dbReference>
<keyword evidence="3 5" id="KW-0347">Helicase</keyword>
<dbReference type="GO" id="GO:0005524">
    <property type="term" value="F:ATP binding"/>
    <property type="evidence" value="ECO:0007669"/>
    <property type="project" value="UniProtKB-UniRule"/>
</dbReference>
<dbReference type="GO" id="GO:0000725">
    <property type="term" value="P:recombinational repair"/>
    <property type="evidence" value="ECO:0007669"/>
    <property type="project" value="TreeGrafter"/>
</dbReference>
<evidence type="ECO:0000256" key="5">
    <source>
        <dbReference type="PROSITE-ProRule" id="PRU00560"/>
    </source>
</evidence>
<dbReference type="AlphaFoldDB" id="Q2SAF8"/>
<dbReference type="STRING" id="349521.HCH_05710"/>
<feature type="binding site" evidence="5">
    <location>
        <begin position="260"/>
        <end position="267"/>
    </location>
    <ligand>
        <name>ATP</name>
        <dbReference type="ChEBI" id="CHEBI:30616"/>
    </ligand>
</feature>
<dbReference type="Gene3D" id="3.30.2310.20">
    <property type="entry name" value="RelE-like"/>
    <property type="match status" value="1"/>
</dbReference>
<name>Q2SAF8_HAHCH</name>
<protein>
    <submittedName>
        <fullName evidence="7">Superfamily I DNA and RNA helicase</fullName>
    </submittedName>
</protein>
<dbReference type="GO" id="GO:0016787">
    <property type="term" value="F:hydrolase activity"/>
    <property type="evidence" value="ECO:0007669"/>
    <property type="project" value="UniProtKB-UniRule"/>
</dbReference>
<keyword evidence="1 5" id="KW-0547">Nucleotide-binding</keyword>
<gene>
    <name evidence="7" type="ordered locus">HCH_05710</name>
</gene>
<evidence type="ECO:0000256" key="1">
    <source>
        <dbReference type="ARBA" id="ARBA00022741"/>
    </source>
</evidence>
<keyword evidence="8" id="KW-1185">Reference proteome</keyword>
<organism evidence="7 8">
    <name type="scientific">Hahella chejuensis (strain KCTC 2396)</name>
    <dbReference type="NCBI Taxonomy" id="349521"/>
    <lineage>
        <taxon>Bacteria</taxon>
        <taxon>Pseudomonadati</taxon>
        <taxon>Pseudomonadota</taxon>
        <taxon>Gammaproteobacteria</taxon>
        <taxon>Oceanospirillales</taxon>
        <taxon>Hahellaceae</taxon>
        <taxon>Hahella</taxon>
    </lineage>
</organism>
<dbReference type="PANTHER" id="PTHR11070">
    <property type="entry name" value="UVRD / RECB / PCRA DNA HELICASE FAMILY MEMBER"/>
    <property type="match status" value="1"/>
</dbReference>
<evidence type="ECO:0000256" key="4">
    <source>
        <dbReference type="ARBA" id="ARBA00022840"/>
    </source>
</evidence>
<dbReference type="PANTHER" id="PTHR11070:SF45">
    <property type="entry name" value="DNA 3'-5' HELICASE"/>
    <property type="match status" value="1"/>
</dbReference>